<sequence length="140" mass="16412">MRDNYDQSPRSLRSSPKIRRHSSSGLRRSYQMDMKNKITPIEDNNKSIPLKQISNQKTRYEEIPEYSFPTRFEPEHPKRGLPHFKVQELMRLDPMAFFFCGFIPPMIGAVGSIIVALTFHNDEISNYNWQCGVSDFNIKK</sequence>
<protein>
    <submittedName>
        <fullName evidence="2">Transmembrane protein</fullName>
    </submittedName>
</protein>
<proteinExistence type="predicted"/>
<organism evidence="1 2">
    <name type="scientific">Panagrolaimus sp. ES5</name>
    <dbReference type="NCBI Taxonomy" id="591445"/>
    <lineage>
        <taxon>Eukaryota</taxon>
        <taxon>Metazoa</taxon>
        <taxon>Ecdysozoa</taxon>
        <taxon>Nematoda</taxon>
        <taxon>Chromadorea</taxon>
        <taxon>Rhabditida</taxon>
        <taxon>Tylenchina</taxon>
        <taxon>Panagrolaimomorpha</taxon>
        <taxon>Panagrolaimoidea</taxon>
        <taxon>Panagrolaimidae</taxon>
        <taxon>Panagrolaimus</taxon>
    </lineage>
</organism>
<accession>A0AC34FTW3</accession>
<reference evidence="2" key="1">
    <citation type="submission" date="2022-11" db="UniProtKB">
        <authorList>
            <consortium name="WormBaseParasite"/>
        </authorList>
    </citation>
    <scope>IDENTIFICATION</scope>
</reference>
<evidence type="ECO:0000313" key="1">
    <source>
        <dbReference type="Proteomes" id="UP000887579"/>
    </source>
</evidence>
<name>A0AC34FTW3_9BILA</name>
<dbReference type="WBParaSite" id="ES5_v2.g20921.t1">
    <property type="protein sequence ID" value="ES5_v2.g20921.t1"/>
    <property type="gene ID" value="ES5_v2.g20921"/>
</dbReference>
<evidence type="ECO:0000313" key="2">
    <source>
        <dbReference type="WBParaSite" id="ES5_v2.g20921.t1"/>
    </source>
</evidence>
<dbReference type="Proteomes" id="UP000887579">
    <property type="component" value="Unplaced"/>
</dbReference>